<dbReference type="PANTHER" id="PTHR43344:SF2">
    <property type="entry name" value="PHOSPHOSERINE PHOSPHATASE"/>
    <property type="match status" value="1"/>
</dbReference>
<evidence type="ECO:0000256" key="8">
    <source>
        <dbReference type="ARBA" id="ARBA00023299"/>
    </source>
</evidence>
<keyword evidence="7" id="KW-0460">Magnesium</keyword>
<protein>
    <recommendedName>
        <fullName evidence="3">phosphoserine phosphatase</fullName>
        <ecNumber evidence="3">3.1.3.3</ecNumber>
    </recommendedName>
</protein>
<evidence type="ECO:0000313" key="9">
    <source>
        <dbReference type="EMBL" id="KAK8851154.1"/>
    </source>
</evidence>
<evidence type="ECO:0000256" key="2">
    <source>
        <dbReference type="ARBA" id="ARBA00005135"/>
    </source>
</evidence>
<evidence type="ECO:0000256" key="1">
    <source>
        <dbReference type="ARBA" id="ARBA00001946"/>
    </source>
</evidence>
<evidence type="ECO:0000256" key="7">
    <source>
        <dbReference type="ARBA" id="ARBA00022842"/>
    </source>
</evidence>
<reference evidence="9 10" key="1">
    <citation type="journal article" date="2024" name="IMA Fungus">
        <title>Apiospora arundinis, a panoply of carbohydrate-active enzymes and secondary metabolites.</title>
        <authorList>
            <person name="Sorensen T."/>
            <person name="Petersen C."/>
            <person name="Muurmann A.T."/>
            <person name="Christiansen J.V."/>
            <person name="Brundto M.L."/>
            <person name="Overgaard C.K."/>
            <person name="Boysen A.T."/>
            <person name="Wollenberg R.D."/>
            <person name="Larsen T.O."/>
            <person name="Sorensen J.L."/>
            <person name="Nielsen K.L."/>
            <person name="Sondergaard T.E."/>
        </authorList>
    </citation>
    <scope>NUCLEOTIDE SEQUENCE [LARGE SCALE GENOMIC DNA]</scope>
    <source>
        <strain evidence="9 10">AAU 773</strain>
    </source>
</reference>
<accession>A0ABR2HR35</accession>
<dbReference type="EMBL" id="JAPCWZ010000009">
    <property type="protein sequence ID" value="KAK8851154.1"/>
    <property type="molecule type" value="Genomic_DNA"/>
</dbReference>
<keyword evidence="10" id="KW-1185">Reference proteome</keyword>
<evidence type="ECO:0000256" key="3">
    <source>
        <dbReference type="ARBA" id="ARBA00012640"/>
    </source>
</evidence>
<keyword evidence="5" id="KW-0479">Metal-binding</keyword>
<dbReference type="EC" id="3.1.3.3" evidence="3"/>
<comment type="pathway">
    <text evidence="2">Amino-acid biosynthesis; L-serine biosynthesis; L-serine from 3-phospho-D-glycerate: step 3/3.</text>
</comment>
<keyword evidence="4" id="KW-0028">Amino-acid biosynthesis</keyword>
<organism evidence="9 10">
    <name type="scientific">Apiospora arundinis</name>
    <dbReference type="NCBI Taxonomy" id="335852"/>
    <lineage>
        <taxon>Eukaryota</taxon>
        <taxon>Fungi</taxon>
        <taxon>Dikarya</taxon>
        <taxon>Ascomycota</taxon>
        <taxon>Pezizomycotina</taxon>
        <taxon>Sordariomycetes</taxon>
        <taxon>Xylariomycetidae</taxon>
        <taxon>Amphisphaeriales</taxon>
        <taxon>Apiosporaceae</taxon>
        <taxon>Apiospora</taxon>
    </lineage>
</organism>
<evidence type="ECO:0000256" key="5">
    <source>
        <dbReference type="ARBA" id="ARBA00022723"/>
    </source>
</evidence>
<evidence type="ECO:0000313" key="10">
    <source>
        <dbReference type="Proteomes" id="UP001390339"/>
    </source>
</evidence>
<dbReference type="Gene3D" id="1.20.1440.310">
    <property type="match status" value="1"/>
</dbReference>
<keyword evidence="8" id="KW-0718">Serine biosynthesis</keyword>
<dbReference type="InterPro" id="IPR023214">
    <property type="entry name" value="HAD_sf"/>
</dbReference>
<gene>
    <name evidence="9" type="ORF">PGQ11_013633</name>
</gene>
<sequence>MRYSIQANVVAALELANVVNATKPPLTHLVSNASTILPELQHWPHAAAESISTMIRRNANSSNYAVFDMDQTSYRWDLEESLIPFLENKGVLTRDVLDPSLKLIPFKDTPTYHETLYSYYLRLCEVNDFVCYPWAAQVFAGLTLRELKGHVDELMALNGTAVPTTYWSTNDTVVAYNVSAPQVFRRQNELYSALMHHGIDVYVVTAANEELVRMVASDPRYDYNVKPENVIGVTTMLKDPTNPSAMTNSRMQIKAGIYNATANLDLVVGPYLWSPETWYAGKYSAILTYIDEWKKPVLVGGDSPGSDTYMLFHGVDVAKGGVHLWINRSDSKYQELQNMITEAAGAQKKNGLEVTVDKNWVVVKTEDML</sequence>
<dbReference type="Gene3D" id="3.40.50.1000">
    <property type="entry name" value="HAD superfamily/HAD-like"/>
    <property type="match status" value="1"/>
</dbReference>
<keyword evidence="6" id="KW-0378">Hydrolase</keyword>
<comment type="caution">
    <text evidence="9">The sequence shown here is derived from an EMBL/GenBank/DDBJ whole genome shotgun (WGS) entry which is preliminary data.</text>
</comment>
<dbReference type="InterPro" id="IPR050582">
    <property type="entry name" value="HAD-like_SerB"/>
</dbReference>
<dbReference type="InterPro" id="IPR036412">
    <property type="entry name" value="HAD-like_sf"/>
</dbReference>
<comment type="cofactor">
    <cofactor evidence="1">
        <name>Mg(2+)</name>
        <dbReference type="ChEBI" id="CHEBI:18420"/>
    </cofactor>
</comment>
<dbReference type="PANTHER" id="PTHR43344">
    <property type="entry name" value="PHOSPHOSERINE PHOSPHATASE"/>
    <property type="match status" value="1"/>
</dbReference>
<evidence type="ECO:0000256" key="6">
    <source>
        <dbReference type="ARBA" id="ARBA00022801"/>
    </source>
</evidence>
<proteinExistence type="predicted"/>
<evidence type="ECO:0000256" key="4">
    <source>
        <dbReference type="ARBA" id="ARBA00022605"/>
    </source>
</evidence>
<name>A0ABR2HR35_9PEZI</name>
<dbReference type="Proteomes" id="UP001390339">
    <property type="component" value="Unassembled WGS sequence"/>
</dbReference>
<dbReference type="SUPFAM" id="SSF56784">
    <property type="entry name" value="HAD-like"/>
    <property type="match status" value="1"/>
</dbReference>